<name>J9A7Q3_WUCBA</name>
<sequence>MSVSRFQKFKKRIKLAMGLEPHKLGLEGRMTKPTALLSLPLDTVDNADQTARRMLNIATDEGSNEEDEVQEEPDEFAGSTSFHPFLSTYTAITA</sequence>
<proteinExistence type="predicted"/>
<feature type="compositionally biased region" description="Polar residues" evidence="1">
    <location>
        <begin position="78"/>
        <end position="94"/>
    </location>
</feature>
<organism evidence="2 3">
    <name type="scientific">Wuchereria bancrofti</name>
    <dbReference type="NCBI Taxonomy" id="6293"/>
    <lineage>
        <taxon>Eukaryota</taxon>
        <taxon>Metazoa</taxon>
        <taxon>Ecdysozoa</taxon>
        <taxon>Nematoda</taxon>
        <taxon>Chromadorea</taxon>
        <taxon>Rhabditida</taxon>
        <taxon>Spirurina</taxon>
        <taxon>Spiruromorpha</taxon>
        <taxon>Filarioidea</taxon>
        <taxon>Onchocercidae</taxon>
        <taxon>Wuchereria</taxon>
    </lineage>
</organism>
<feature type="region of interest" description="Disordered" evidence="1">
    <location>
        <begin position="61"/>
        <end position="94"/>
    </location>
</feature>
<accession>J9A7Q3</accession>
<dbReference type="AlphaFoldDB" id="J9A7Q3"/>
<evidence type="ECO:0000313" key="3">
    <source>
        <dbReference type="Proteomes" id="UP000004810"/>
    </source>
</evidence>
<comment type="caution">
    <text evidence="2">The sequence shown here is derived from an EMBL/GenBank/DDBJ whole genome shotgun (WGS) entry which is preliminary data.</text>
</comment>
<evidence type="ECO:0000313" key="2">
    <source>
        <dbReference type="EMBL" id="EJW69960.1"/>
    </source>
</evidence>
<dbReference type="Proteomes" id="UP000004810">
    <property type="component" value="Unassembled WGS sequence"/>
</dbReference>
<feature type="compositionally biased region" description="Acidic residues" evidence="1">
    <location>
        <begin position="62"/>
        <end position="75"/>
    </location>
</feature>
<dbReference type="EMBL" id="ADBV01024529">
    <property type="protein sequence ID" value="EJW69960.1"/>
    <property type="molecule type" value="Genomic_DNA"/>
</dbReference>
<reference evidence="3" key="1">
    <citation type="submission" date="2012-08" db="EMBL/GenBank/DDBJ databases">
        <title>The Genome Sequence of Wuchereria bancrofti.</title>
        <authorList>
            <person name="Nutman T.B."/>
            <person name="Fink D.L."/>
            <person name="Russ C."/>
            <person name="Young S."/>
            <person name="Zeng Q."/>
            <person name="Koehrsen M."/>
            <person name="Alvarado L."/>
            <person name="Berlin A."/>
            <person name="Chapman S.B."/>
            <person name="Chen Z."/>
            <person name="Freedman E."/>
            <person name="Gellesch M."/>
            <person name="Goldberg J."/>
            <person name="Griggs A."/>
            <person name="Gujja S."/>
            <person name="Heilman E.R."/>
            <person name="Heiman D."/>
            <person name="Hepburn T."/>
            <person name="Howarth C."/>
            <person name="Jen D."/>
            <person name="Larson L."/>
            <person name="Lewis B."/>
            <person name="Mehta T."/>
            <person name="Park D."/>
            <person name="Pearson M."/>
            <person name="Roberts A."/>
            <person name="Saif S."/>
            <person name="Shea T."/>
            <person name="Shenoy N."/>
            <person name="Sisk P."/>
            <person name="Stolte C."/>
            <person name="Sykes S."/>
            <person name="Walk T."/>
            <person name="White J."/>
            <person name="Yandava C."/>
            <person name="Haas B."/>
            <person name="Henn M.R."/>
            <person name="Nusbaum C."/>
            <person name="Birren B."/>
        </authorList>
    </citation>
    <scope>NUCLEOTIDE SEQUENCE [LARGE SCALE GENOMIC DNA]</scope>
    <source>
        <strain evidence="3">NA</strain>
    </source>
</reference>
<gene>
    <name evidence="2" type="ORF">WUBG_19134</name>
</gene>
<evidence type="ECO:0000256" key="1">
    <source>
        <dbReference type="SAM" id="MobiDB-lite"/>
    </source>
</evidence>
<protein>
    <submittedName>
        <fullName evidence="2">Uncharacterized protein</fullName>
    </submittedName>
</protein>